<keyword evidence="4 7" id="KW-0472">Membrane</keyword>
<name>A0A815V1R5_9BILA</name>
<dbReference type="Proteomes" id="UP000663834">
    <property type="component" value="Unassembled WGS sequence"/>
</dbReference>
<dbReference type="OrthoDB" id="1100386at2759"/>
<dbReference type="PANTHER" id="PTHR12011">
    <property type="entry name" value="ADHESION G-PROTEIN COUPLED RECEPTOR"/>
    <property type="match status" value="1"/>
</dbReference>
<dbReference type="PROSITE" id="PS50221">
    <property type="entry name" value="GAIN_B"/>
    <property type="match status" value="1"/>
</dbReference>
<comment type="caution">
    <text evidence="10">The sequence shown here is derived from an EMBL/GenBank/DDBJ whole genome shotgun (WGS) entry which is preliminary data.</text>
</comment>
<dbReference type="EMBL" id="CAJNOW010008078">
    <property type="protein sequence ID" value="CAF1528634.1"/>
    <property type="molecule type" value="Genomic_DNA"/>
</dbReference>
<dbReference type="PANTHER" id="PTHR12011:SF471">
    <property type="entry name" value="G-PROTEIN COUPLED RECEPTORS FAMILY 2 PROFILE 2 DOMAIN-CONTAINING PROTEIN"/>
    <property type="match status" value="1"/>
</dbReference>
<evidence type="ECO:0000259" key="9">
    <source>
        <dbReference type="PROSITE" id="PS50261"/>
    </source>
</evidence>
<evidence type="ECO:0000256" key="6">
    <source>
        <dbReference type="SAM" id="MobiDB-lite"/>
    </source>
</evidence>
<sequence>MLVTISQLLYILYLLIISYNIAILKCEIFNDNSPDAWVDIENANLFIKNMESTIFASGDTSETATNITITFTEITITMISETTTVSSTFTTSNNISITSGNSASTENVTSTTQLTTTDGTHSTSNSGSSTYATSSQTEGVTTGIHHLFPESCGDDALVPWINDTCIPKSQAQEGAFDILHSDTANSSAKAHALLIYFGSTTALTLKPNGTKYLTPTEVDSIIKELNDVQLLNSSTGLLFALSSKLENDTILGGSTIMKSNDKVIQESTKSLIIELNITAAVILNDEPSNNNISINVFIPRNNIHYQNLDNSSNKSVISQVIVFNVKPQTSNNSINVSLYFRDLTPEKLRENGEYLCSFFNTSTSKWETAGCAKSNYNKILSRHECICDHLTTFALIWLPNAPLSKDLSSQDIASLIFQSISIICFIIVITHSTIVRLHNPLLSMNARDLLSLISSASTTILFIFYIALGMTVYTQTPSENETKCFLSSSVLMFFVYFFLIFMFCTKVSIGYFNYLRFVRLFPEPPYRQLFVFIIISFFISIICTSFAIGFNSNSSYNITQLYPYKFCWFTRDVFYYFVIIPIGIFLLLNFITIIFVIRRIVNHVRYATTRHQSYERMKQFILVLLSSCITQGVGWLIGPIITFVQSDVGNVLSWLFIICNGLEGLWTILLYIIIRLRQLDQSKRVTDSKQSSSSSSQKKESKGKFNLNRISRRKSKDNRRKDRKREIDFIDIEDTNRFSNVTEV</sequence>
<dbReference type="SMART" id="SM00303">
    <property type="entry name" value="GPS"/>
    <property type="match status" value="1"/>
</dbReference>
<evidence type="ECO:0000313" key="11">
    <source>
        <dbReference type="EMBL" id="CAF2152231.1"/>
    </source>
</evidence>
<dbReference type="GO" id="GO:0004930">
    <property type="term" value="F:G protein-coupled receptor activity"/>
    <property type="evidence" value="ECO:0007669"/>
    <property type="project" value="TreeGrafter"/>
</dbReference>
<keyword evidence="5" id="KW-1015">Disulfide bond</keyword>
<protein>
    <recommendedName>
        <fullName evidence="13">G-protein coupled receptor</fullName>
    </recommendedName>
</protein>
<evidence type="ECO:0000256" key="1">
    <source>
        <dbReference type="ARBA" id="ARBA00004141"/>
    </source>
</evidence>
<feature type="transmembrane region" description="Helical" evidence="7">
    <location>
        <begin position="573"/>
        <end position="597"/>
    </location>
</feature>
<dbReference type="InterPro" id="IPR017981">
    <property type="entry name" value="GPCR_2-like_7TM"/>
</dbReference>
<gene>
    <name evidence="10" type="ORF">KQP761_LOCUS16138</name>
    <name evidence="11" type="ORF">MBJ925_LOCUS31487</name>
</gene>
<feature type="transmembrane region" description="Helical" evidence="7">
    <location>
        <begin position="493"/>
        <end position="517"/>
    </location>
</feature>
<dbReference type="Gene3D" id="1.20.1070.10">
    <property type="entry name" value="Rhodopsin 7-helix transmembrane proteins"/>
    <property type="match status" value="1"/>
</dbReference>
<feature type="transmembrane region" description="Helical" evidence="7">
    <location>
        <begin position="415"/>
        <end position="437"/>
    </location>
</feature>
<evidence type="ECO:0000256" key="4">
    <source>
        <dbReference type="ARBA" id="ARBA00023136"/>
    </source>
</evidence>
<comment type="subcellular location">
    <subcellularLocation>
        <location evidence="1">Membrane</location>
        <topology evidence="1">Multi-pass membrane protein</topology>
    </subcellularLocation>
</comment>
<feature type="compositionally biased region" description="Basic residues" evidence="6">
    <location>
        <begin position="710"/>
        <end position="722"/>
    </location>
</feature>
<dbReference type="InterPro" id="IPR057244">
    <property type="entry name" value="GAIN_B"/>
</dbReference>
<dbReference type="Gene3D" id="2.60.220.50">
    <property type="match status" value="1"/>
</dbReference>
<feature type="domain" description="G-protein coupled receptors family 2 profile 2" evidence="9">
    <location>
        <begin position="410"/>
        <end position="675"/>
    </location>
</feature>
<feature type="domain" description="GAIN-B" evidence="8">
    <location>
        <begin position="239"/>
        <end position="404"/>
    </location>
</feature>
<dbReference type="PROSITE" id="PS50261">
    <property type="entry name" value="G_PROTEIN_RECEP_F2_4"/>
    <property type="match status" value="1"/>
</dbReference>
<dbReference type="Pfam" id="PF01825">
    <property type="entry name" value="GPS"/>
    <property type="match status" value="1"/>
</dbReference>
<dbReference type="InterPro" id="IPR000203">
    <property type="entry name" value="GPS"/>
</dbReference>
<evidence type="ECO:0000259" key="8">
    <source>
        <dbReference type="PROSITE" id="PS50221"/>
    </source>
</evidence>
<dbReference type="GO" id="GO:0007189">
    <property type="term" value="P:adenylate cyclase-activating G protein-coupled receptor signaling pathway"/>
    <property type="evidence" value="ECO:0007669"/>
    <property type="project" value="TreeGrafter"/>
</dbReference>
<feature type="region of interest" description="Disordered" evidence="6">
    <location>
        <begin position="99"/>
        <end position="135"/>
    </location>
</feature>
<dbReference type="GO" id="GO:0005886">
    <property type="term" value="C:plasma membrane"/>
    <property type="evidence" value="ECO:0007669"/>
    <property type="project" value="TreeGrafter"/>
</dbReference>
<accession>A0A815V1R5</accession>
<reference evidence="10" key="1">
    <citation type="submission" date="2021-02" db="EMBL/GenBank/DDBJ databases">
        <authorList>
            <person name="Nowell W R."/>
        </authorList>
    </citation>
    <scope>NUCLEOTIDE SEQUENCE</scope>
</reference>
<feature type="transmembrane region" description="Helical" evidence="7">
    <location>
        <begin position="651"/>
        <end position="674"/>
    </location>
</feature>
<evidence type="ECO:0000256" key="3">
    <source>
        <dbReference type="ARBA" id="ARBA00022989"/>
    </source>
</evidence>
<feature type="transmembrane region" description="Helical" evidence="7">
    <location>
        <begin position="7"/>
        <end position="24"/>
    </location>
</feature>
<keyword evidence="3 7" id="KW-1133">Transmembrane helix</keyword>
<evidence type="ECO:0008006" key="13">
    <source>
        <dbReference type="Google" id="ProtNLM"/>
    </source>
</evidence>
<evidence type="ECO:0000313" key="12">
    <source>
        <dbReference type="Proteomes" id="UP000663834"/>
    </source>
</evidence>
<feature type="transmembrane region" description="Helical" evidence="7">
    <location>
        <begin position="449"/>
        <end position="473"/>
    </location>
</feature>
<dbReference type="EMBL" id="CAJNRE010017170">
    <property type="protein sequence ID" value="CAF2152231.1"/>
    <property type="molecule type" value="Genomic_DNA"/>
</dbReference>
<feature type="region of interest" description="Disordered" evidence="6">
    <location>
        <begin position="687"/>
        <end position="722"/>
    </location>
</feature>
<dbReference type="GO" id="GO:0007166">
    <property type="term" value="P:cell surface receptor signaling pathway"/>
    <property type="evidence" value="ECO:0007669"/>
    <property type="project" value="InterPro"/>
</dbReference>
<evidence type="ECO:0000256" key="7">
    <source>
        <dbReference type="SAM" id="Phobius"/>
    </source>
</evidence>
<organism evidence="10 12">
    <name type="scientific">Rotaria magnacalcarata</name>
    <dbReference type="NCBI Taxonomy" id="392030"/>
    <lineage>
        <taxon>Eukaryota</taxon>
        <taxon>Metazoa</taxon>
        <taxon>Spiralia</taxon>
        <taxon>Gnathifera</taxon>
        <taxon>Rotifera</taxon>
        <taxon>Eurotatoria</taxon>
        <taxon>Bdelloidea</taxon>
        <taxon>Philodinida</taxon>
        <taxon>Philodinidae</taxon>
        <taxon>Rotaria</taxon>
    </lineage>
</organism>
<keyword evidence="2 7" id="KW-0812">Transmembrane</keyword>
<dbReference type="InterPro" id="IPR046338">
    <property type="entry name" value="GAIN_dom_sf"/>
</dbReference>
<evidence type="ECO:0000256" key="2">
    <source>
        <dbReference type="ARBA" id="ARBA00022692"/>
    </source>
</evidence>
<evidence type="ECO:0000256" key="5">
    <source>
        <dbReference type="ARBA" id="ARBA00023157"/>
    </source>
</evidence>
<evidence type="ECO:0000313" key="10">
    <source>
        <dbReference type="EMBL" id="CAF1528634.1"/>
    </source>
</evidence>
<dbReference type="AlphaFoldDB" id="A0A815V1R5"/>
<proteinExistence type="predicted"/>
<feature type="transmembrane region" description="Helical" evidence="7">
    <location>
        <begin position="529"/>
        <end position="553"/>
    </location>
</feature>
<dbReference type="Proteomes" id="UP000663824">
    <property type="component" value="Unassembled WGS sequence"/>
</dbReference>
<feature type="transmembrane region" description="Helical" evidence="7">
    <location>
        <begin position="620"/>
        <end position="645"/>
    </location>
</feature>